<comment type="caution">
    <text evidence="2">The sequence shown here is derived from an EMBL/GenBank/DDBJ whole genome shotgun (WGS) entry which is preliminary data.</text>
</comment>
<feature type="compositionally biased region" description="Low complexity" evidence="1">
    <location>
        <begin position="36"/>
        <end position="60"/>
    </location>
</feature>
<reference evidence="2" key="2">
    <citation type="journal article" date="2024" name="Plant">
        <title>Genomic evolution and insights into agronomic trait innovations of Sesamum species.</title>
        <authorList>
            <person name="Miao H."/>
            <person name="Wang L."/>
            <person name="Qu L."/>
            <person name="Liu H."/>
            <person name="Sun Y."/>
            <person name="Le M."/>
            <person name="Wang Q."/>
            <person name="Wei S."/>
            <person name="Zheng Y."/>
            <person name="Lin W."/>
            <person name="Duan Y."/>
            <person name="Cao H."/>
            <person name="Xiong S."/>
            <person name="Wang X."/>
            <person name="Wei L."/>
            <person name="Li C."/>
            <person name="Ma Q."/>
            <person name="Ju M."/>
            <person name="Zhao R."/>
            <person name="Li G."/>
            <person name="Mu C."/>
            <person name="Tian Q."/>
            <person name="Mei H."/>
            <person name="Zhang T."/>
            <person name="Gao T."/>
            <person name="Zhang H."/>
        </authorList>
    </citation>
    <scope>NUCLEOTIDE SEQUENCE</scope>
    <source>
        <strain evidence="2">KEN8</strain>
    </source>
</reference>
<proteinExistence type="predicted"/>
<dbReference type="PANTHER" id="PTHR46422">
    <property type="entry name" value="SERINE/THREONINE-PROTEIN PHOSPHATASE BSL3"/>
    <property type="match status" value="1"/>
</dbReference>
<organism evidence="2">
    <name type="scientific">Sesamum calycinum</name>
    <dbReference type="NCBI Taxonomy" id="2727403"/>
    <lineage>
        <taxon>Eukaryota</taxon>
        <taxon>Viridiplantae</taxon>
        <taxon>Streptophyta</taxon>
        <taxon>Embryophyta</taxon>
        <taxon>Tracheophyta</taxon>
        <taxon>Spermatophyta</taxon>
        <taxon>Magnoliopsida</taxon>
        <taxon>eudicotyledons</taxon>
        <taxon>Gunneridae</taxon>
        <taxon>Pentapetalae</taxon>
        <taxon>asterids</taxon>
        <taxon>lamiids</taxon>
        <taxon>Lamiales</taxon>
        <taxon>Pedaliaceae</taxon>
        <taxon>Sesamum</taxon>
    </lineage>
</organism>
<dbReference type="AlphaFoldDB" id="A0AAW2SDU2"/>
<accession>A0AAW2SDU2</accession>
<feature type="compositionally biased region" description="Polar residues" evidence="1">
    <location>
        <begin position="17"/>
        <end position="26"/>
    </location>
</feature>
<reference evidence="2" key="1">
    <citation type="submission" date="2020-06" db="EMBL/GenBank/DDBJ databases">
        <authorList>
            <person name="Li T."/>
            <person name="Hu X."/>
            <person name="Zhang T."/>
            <person name="Song X."/>
            <person name="Zhang H."/>
            <person name="Dai N."/>
            <person name="Sheng W."/>
            <person name="Hou X."/>
            <person name="Wei L."/>
        </authorList>
    </citation>
    <scope>NUCLEOTIDE SEQUENCE</scope>
    <source>
        <strain evidence="2">KEN8</strain>
        <tissue evidence="2">Leaf</tissue>
    </source>
</reference>
<sequence length="347" mass="36880">MDVDSAMATEPDHDPSEQPTTANGADQPTESESESESSPPQQQQQQQQTNNSSIINNSSNSGGGAGPGPVVAGPRCAPTYSVVNAIIEKKEDGPGPRCGHTLTAVPAVGEEGSPGYIGPRLILFGERQPLKGILRHQELLHRPEAQEFLCLFVLSDCLLNRLRLAGLAGATADVHCYDVLTNKWSRITPIGEPPTPRAAHVATAVGTMVVIQGGIGPAGLSAEDLHVLDLTQQRPRWHRVVVQGPGPGPRYGHVMALVGQRYLMAIGGNDGKRPLADVWALDTAAKPLNGENWNQRVKVHHLASHLLLGTRPVGIEGATPRLAPWEPCWGMVSPPDLENLSLPVGEG</sequence>
<name>A0AAW2SDU2_9LAMI</name>
<dbReference type="PANTHER" id="PTHR46422:SF4">
    <property type="entry name" value="SERINE_THREONINE-PROTEIN PHOSPHATASE BSL3"/>
    <property type="match status" value="1"/>
</dbReference>
<protein>
    <submittedName>
        <fullName evidence="2">Serine/threonine-protein phosphatase BSL3</fullName>
    </submittedName>
</protein>
<evidence type="ECO:0000256" key="1">
    <source>
        <dbReference type="SAM" id="MobiDB-lite"/>
    </source>
</evidence>
<dbReference type="SUPFAM" id="SSF117281">
    <property type="entry name" value="Kelch motif"/>
    <property type="match status" value="1"/>
</dbReference>
<dbReference type="InterPro" id="IPR015915">
    <property type="entry name" value="Kelch-typ_b-propeller"/>
</dbReference>
<dbReference type="Gene3D" id="2.120.10.80">
    <property type="entry name" value="Kelch-type beta propeller"/>
    <property type="match status" value="1"/>
</dbReference>
<evidence type="ECO:0000313" key="2">
    <source>
        <dbReference type="EMBL" id="KAL0390696.1"/>
    </source>
</evidence>
<feature type="region of interest" description="Disordered" evidence="1">
    <location>
        <begin position="1"/>
        <end position="72"/>
    </location>
</feature>
<dbReference type="Pfam" id="PF24681">
    <property type="entry name" value="Kelch_KLHDC2_KLHL20_DRC7"/>
    <property type="match status" value="1"/>
</dbReference>
<gene>
    <name evidence="2" type="ORF">Scaly_0426700</name>
</gene>
<dbReference type="EMBL" id="JACGWM010000002">
    <property type="protein sequence ID" value="KAL0390696.1"/>
    <property type="molecule type" value="Genomic_DNA"/>
</dbReference>